<dbReference type="SUPFAM" id="SSF53474">
    <property type="entry name" value="alpha/beta-Hydrolases"/>
    <property type="match status" value="1"/>
</dbReference>
<reference evidence="3" key="1">
    <citation type="submission" date="2024-06" db="EMBL/GenBank/DDBJ databases">
        <authorList>
            <person name="Ryan C."/>
        </authorList>
    </citation>
    <scope>NUCLEOTIDE SEQUENCE [LARGE SCALE GENOMIC DNA]</scope>
</reference>
<evidence type="ECO:0000313" key="2">
    <source>
        <dbReference type="EMBL" id="CAL5088031.1"/>
    </source>
</evidence>
<dbReference type="EMBL" id="OZ075118">
    <property type="protein sequence ID" value="CAL5088031.1"/>
    <property type="molecule type" value="Genomic_DNA"/>
</dbReference>
<gene>
    <name evidence="2" type="ORF">URODEC1_LOCUS112552</name>
</gene>
<reference evidence="2 3" key="2">
    <citation type="submission" date="2024-10" db="EMBL/GenBank/DDBJ databases">
        <authorList>
            <person name="Ryan C."/>
        </authorList>
    </citation>
    <scope>NUCLEOTIDE SEQUENCE [LARGE SCALE GENOMIC DNA]</scope>
</reference>
<dbReference type="PANTHER" id="PTHR23024">
    <property type="entry name" value="ARYLACETAMIDE DEACETYLASE"/>
    <property type="match status" value="1"/>
</dbReference>
<accession>A0ABC9G6I4</accession>
<protein>
    <recommendedName>
        <fullName evidence="1">Alpha/beta hydrolase fold-3 domain-containing protein</fullName>
    </recommendedName>
</protein>
<evidence type="ECO:0000259" key="1">
    <source>
        <dbReference type="Pfam" id="PF07859"/>
    </source>
</evidence>
<dbReference type="InterPro" id="IPR013094">
    <property type="entry name" value="AB_hydrolase_3"/>
</dbReference>
<dbReference type="AlphaFoldDB" id="A0ABC9G6I4"/>
<name>A0ABC9G6I4_9POAL</name>
<dbReference type="Gene3D" id="3.40.50.1820">
    <property type="entry name" value="alpha/beta hydrolase"/>
    <property type="match status" value="1"/>
</dbReference>
<organism evidence="2 3">
    <name type="scientific">Urochloa decumbens</name>
    <dbReference type="NCBI Taxonomy" id="240449"/>
    <lineage>
        <taxon>Eukaryota</taxon>
        <taxon>Viridiplantae</taxon>
        <taxon>Streptophyta</taxon>
        <taxon>Embryophyta</taxon>
        <taxon>Tracheophyta</taxon>
        <taxon>Spermatophyta</taxon>
        <taxon>Magnoliopsida</taxon>
        <taxon>Liliopsida</taxon>
        <taxon>Poales</taxon>
        <taxon>Poaceae</taxon>
        <taxon>PACMAD clade</taxon>
        <taxon>Panicoideae</taxon>
        <taxon>Panicodae</taxon>
        <taxon>Paniceae</taxon>
        <taxon>Melinidinae</taxon>
        <taxon>Urochloa</taxon>
    </lineage>
</organism>
<dbReference type="InterPro" id="IPR029058">
    <property type="entry name" value="AB_hydrolase_fold"/>
</dbReference>
<evidence type="ECO:0000313" key="3">
    <source>
        <dbReference type="Proteomes" id="UP001497457"/>
    </source>
</evidence>
<sequence>MDSGRSSEIAFDCSSFRLYMDGRVERNAHRMETMSAGFDPDTSVASKDVVIDAAIGAKVRLYLPPAAQAAAAAATTPKKLPILVFFHGGYFIVGSSAEPMYHRYVNSLVARSGAVAVSVEYRLAPEHRLPAAYDDSWAALRWAVSGADPWLSDHGDLGRVFLVGVSAGGNVVHNMAVAVGAGGLLPAAAGVEPPRVEAVVELHPSFSGQRKMEVEDEAFFRANNNRWAVIFPGARGGVEDPRINPTADGAPSLAELAGRRLLVCTASEDPRGARAKAYCDAVRASGWRGKAEWFESEGVGHGFFVLEPGSRTAAALMDRVVAFLVGH</sequence>
<keyword evidence="3" id="KW-1185">Reference proteome</keyword>
<proteinExistence type="predicted"/>
<dbReference type="PANTHER" id="PTHR23024:SF192">
    <property type="entry name" value="OS09G0455500 PROTEIN"/>
    <property type="match status" value="1"/>
</dbReference>
<dbReference type="InterPro" id="IPR050466">
    <property type="entry name" value="Carboxylest/Gibb_receptor"/>
</dbReference>
<feature type="domain" description="Alpha/beta hydrolase fold-3" evidence="1">
    <location>
        <begin position="83"/>
        <end position="304"/>
    </location>
</feature>
<dbReference type="Proteomes" id="UP001497457">
    <property type="component" value="Chromosome 8b"/>
</dbReference>
<dbReference type="Pfam" id="PF07859">
    <property type="entry name" value="Abhydrolase_3"/>
    <property type="match status" value="1"/>
</dbReference>